<dbReference type="Proteomes" id="UP000826661">
    <property type="component" value="Chromosome II"/>
</dbReference>
<feature type="region of interest" description="Disordered" evidence="1">
    <location>
        <begin position="89"/>
        <end position="108"/>
    </location>
</feature>
<gene>
    <name evidence="2" type="ORF">H0G86_004096</name>
</gene>
<dbReference type="EMBL" id="CP075865">
    <property type="protein sequence ID" value="QYS96861.1"/>
    <property type="molecule type" value="Genomic_DNA"/>
</dbReference>
<organism evidence="2 3">
    <name type="scientific">Trichoderma simmonsii</name>
    <dbReference type="NCBI Taxonomy" id="1491479"/>
    <lineage>
        <taxon>Eukaryota</taxon>
        <taxon>Fungi</taxon>
        <taxon>Dikarya</taxon>
        <taxon>Ascomycota</taxon>
        <taxon>Pezizomycotina</taxon>
        <taxon>Sordariomycetes</taxon>
        <taxon>Hypocreomycetidae</taxon>
        <taxon>Hypocreales</taxon>
        <taxon>Hypocreaceae</taxon>
        <taxon>Trichoderma</taxon>
    </lineage>
</organism>
<evidence type="ECO:0000313" key="2">
    <source>
        <dbReference type="EMBL" id="QYS96861.1"/>
    </source>
</evidence>
<feature type="compositionally biased region" description="Basic and acidic residues" evidence="1">
    <location>
        <begin position="1"/>
        <end position="17"/>
    </location>
</feature>
<accession>A0A8G0L6X4</accession>
<protein>
    <submittedName>
        <fullName evidence="2">Uncharacterized protein</fullName>
    </submittedName>
</protein>
<evidence type="ECO:0000256" key="1">
    <source>
        <dbReference type="SAM" id="MobiDB-lite"/>
    </source>
</evidence>
<reference evidence="2 3" key="1">
    <citation type="journal article" date="2021" name="BMC Genomics">
        <title>Telomere-to-telomere genome assembly of asparaginase-producing Trichoderma simmonsii.</title>
        <authorList>
            <person name="Chung D."/>
            <person name="Kwon Y.M."/>
            <person name="Yang Y."/>
        </authorList>
    </citation>
    <scope>NUCLEOTIDE SEQUENCE [LARGE SCALE GENOMIC DNA]</scope>
    <source>
        <strain evidence="2 3">GH-Sj1</strain>
    </source>
</reference>
<sequence>MSTTSDRVELAEPERVYDAQPKSHQAMGKSPRFPILWCETLEKTLLTVRKQMPSSRIPRRQTTSTCAEAMMAIAVPAASASSFPARFPSTAASSHARAKRGLSYHILR</sequence>
<proteinExistence type="predicted"/>
<evidence type="ECO:0000313" key="3">
    <source>
        <dbReference type="Proteomes" id="UP000826661"/>
    </source>
</evidence>
<dbReference type="AlphaFoldDB" id="A0A8G0L6X4"/>
<keyword evidence="3" id="KW-1185">Reference proteome</keyword>
<feature type="compositionally biased region" description="Basic residues" evidence="1">
    <location>
        <begin position="96"/>
        <end position="108"/>
    </location>
</feature>
<name>A0A8G0L6X4_9HYPO</name>
<feature type="region of interest" description="Disordered" evidence="1">
    <location>
        <begin position="1"/>
        <end position="28"/>
    </location>
</feature>